<name>A0A1G6BS47_EUBOX</name>
<evidence type="ECO:0000313" key="2">
    <source>
        <dbReference type="EMBL" id="SDB23451.1"/>
    </source>
</evidence>
<gene>
    <name evidence="2" type="ORF">SAMN02910417_01744</name>
</gene>
<dbReference type="EMBL" id="FMXR01000012">
    <property type="protein sequence ID" value="SDB23451.1"/>
    <property type="molecule type" value="Genomic_DNA"/>
</dbReference>
<keyword evidence="3" id="KW-1185">Reference proteome</keyword>
<protein>
    <recommendedName>
        <fullName evidence="1">Spore protein YkvP/CgeB glycosyl transferase-like domain-containing protein</fullName>
    </recommendedName>
</protein>
<sequence length="377" mass="43871">MVLFWKWKSFLNEGIEMAFQKERIEYEEVFYQLKDWEDDPIFCEMMEAKLKSGKYDKVFSVNYTPLISDICEQRGIPYIFWVYDAPLHIRNLSSLRHNTCNEGYFFDRGQVELYAKEGIKVHHLPLAASPVVFEKAVRRAAKPHGISLLGKLYKNEYSYYASVLSDYDKGFLEGIINSQLQVYGGFLIDDLVTKEVVKRLNEQYHKASGGKTKVTLEEMRYLLTQEVTRRERYLILTMLSKKHEMHVYGNDTYPELDQVQYHGYADYISEMPTVFAESQMNLNITLKSIRTGIPLRVFDVLACGGFCISNYQAEIAEQFAIGEEIEVYGALEELFEKAHYYMEHPDVCAKIAANGKRAIETRHGFEDKIRHMFGQNS</sequence>
<dbReference type="InterPro" id="IPR055259">
    <property type="entry name" value="YkvP/CgeB_Glyco_trans-like"/>
</dbReference>
<dbReference type="RefSeq" id="WP_090173977.1">
    <property type="nucleotide sequence ID" value="NZ_FMXR01000012.1"/>
</dbReference>
<dbReference type="OrthoDB" id="1994110at2"/>
<dbReference type="Proteomes" id="UP000199228">
    <property type="component" value="Unassembled WGS sequence"/>
</dbReference>
<accession>A0A1G6BS47</accession>
<dbReference type="Pfam" id="PF13524">
    <property type="entry name" value="Glyco_trans_1_2"/>
    <property type="match status" value="1"/>
</dbReference>
<evidence type="ECO:0000259" key="1">
    <source>
        <dbReference type="Pfam" id="PF13524"/>
    </source>
</evidence>
<dbReference type="STRING" id="1732.SAMN02910417_01744"/>
<organism evidence="2 3">
    <name type="scientific">Eubacterium oxidoreducens</name>
    <dbReference type="NCBI Taxonomy" id="1732"/>
    <lineage>
        <taxon>Bacteria</taxon>
        <taxon>Bacillati</taxon>
        <taxon>Bacillota</taxon>
        <taxon>Clostridia</taxon>
        <taxon>Eubacteriales</taxon>
        <taxon>Eubacteriaceae</taxon>
        <taxon>Eubacterium</taxon>
    </lineage>
</organism>
<reference evidence="2 3" key="1">
    <citation type="submission" date="2016-10" db="EMBL/GenBank/DDBJ databases">
        <authorList>
            <person name="de Groot N.N."/>
        </authorList>
    </citation>
    <scope>NUCLEOTIDE SEQUENCE [LARGE SCALE GENOMIC DNA]</scope>
    <source>
        <strain evidence="2 3">DSM 3217</strain>
    </source>
</reference>
<feature type="domain" description="Spore protein YkvP/CgeB glycosyl transferase-like" evidence="1">
    <location>
        <begin position="236"/>
        <end position="372"/>
    </location>
</feature>
<proteinExistence type="predicted"/>
<evidence type="ECO:0000313" key="3">
    <source>
        <dbReference type="Proteomes" id="UP000199228"/>
    </source>
</evidence>
<dbReference type="AlphaFoldDB" id="A0A1G6BS47"/>